<keyword evidence="2" id="KW-1185">Reference proteome</keyword>
<proteinExistence type="predicted"/>
<dbReference type="Proteomes" id="UP001558613">
    <property type="component" value="Unassembled WGS sequence"/>
</dbReference>
<protein>
    <submittedName>
        <fullName evidence="1">Uncharacterized protein</fullName>
    </submittedName>
</protein>
<sequence>MALSDSNNLARTQAMINGRTRGRIVGGGRRSGSFGELAAAAVETEKISSRCNKLHCLFIPVGVYERDRQTGG</sequence>
<accession>A0ABR3L4A0</accession>
<dbReference type="EMBL" id="JAYMGO010000025">
    <property type="protein sequence ID" value="KAL1247697.1"/>
    <property type="molecule type" value="Genomic_DNA"/>
</dbReference>
<organism evidence="1 2">
    <name type="scientific">Cirrhinus molitorella</name>
    <name type="common">mud carp</name>
    <dbReference type="NCBI Taxonomy" id="172907"/>
    <lineage>
        <taxon>Eukaryota</taxon>
        <taxon>Metazoa</taxon>
        <taxon>Chordata</taxon>
        <taxon>Craniata</taxon>
        <taxon>Vertebrata</taxon>
        <taxon>Euteleostomi</taxon>
        <taxon>Actinopterygii</taxon>
        <taxon>Neopterygii</taxon>
        <taxon>Teleostei</taxon>
        <taxon>Ostariophysi</taxon>
        <taxon>Cypriniformes</taxon>
        <taxon>Cyprinidae</taxon>
        <taxon>Labeoninae</taxon>
        <taxon>Labeonini</taxon>
        <taxon>Cirrhinus</taxon>
    </lineage>
</organism>
<evidence type="ECO:0000313" key="2">
    <source>
        <dbReference type="Proteomes" id="UP001558613"/>
    </source>
</evidence>
<name>A0ABR3L4A0_9TELE</name>
<reference evidence="1 2" key="1">
    <citation type="submission" date="2023-09" db="EMBL/GenBank/DDBJ databases">
        <authorList>
            <person name="Wang M."/>
        </authorList>
    </citation>
    <scope>NUCLEOTIDE SEQUENCE [LARGE SCALE GENOMIC DNA]</scope>
    <source>
        <strain evidence="1">GT-2023</strain>
        <tissue evidence="1">Liver</tissue>
    </source>
</reference>
<evidence type="ECO:0000313" key="1">
    <source>
        <dbReference type="EMBL" id="KAL1247697.1"/>
    </source>
</evidence>
<gene>
    <name evidence="1" type="ORF">QQF64_023073</name>
</gene>
<comment type="caution">
    <text evidence="1">The sequence shown here is derived from an EMBL/GenBank/DDBJ whole genome shotgun (WGS) entry which is preliminary data.</text>
</comment>